<dbReference type="GO" id="GO:0009134">
    <property type="term" value="P:nucleoside diphosphate catabolic process"/>
    <property type="evidence" value="ECO:0007669"/>
    <property type="project" value="TreeGrafter"/>
</dbReference>
<dbReference type="Gene3D" id="3.30.420.40">
    <property type="match status" value="1"/>
</dbReference>
<evidence type="ECO:0000256" key="3">
    <source>
        <dbReference type="PIRSR" id="PIRSR600407-1"/>
    </source>
</evidence>
<organism evidence="6 7">
    <name type="scientific">Oldenlandia corymbosa var. corymbosa</name>
    <dbReference type="NCBI Taxonomy" id="529605"/>
    <lineage>
        <taxon>Eukaryota</taxon>
        <taxon>Viridiplantae</taxon>
        <taxon>Streptophyta</taxon>
        <taxon>Embryophyta</taxon>
        <taxon>Tracheophyta</taxon>
        <taxon>Spermatophyta</taxon>
        <taxon>Magnoliopsida</taxon>
        <taxon>eudicotyledons</taxon>
        <taxon>Gunneridae</taxon>
        <taxon>Pentapetalae</taxon>
        <taxon>asterids</taxon>
        <taxon>lamiids</taxon>
        <taxon>Gentianales</taxon>
        <taxon>Rubiaceae</taxon>
        <taxon>Rubioideae</taxon>
        <taxon>Spermacoceae</taxon>
        <taxon>Hedyotis-Oldenlandia complex</taxon>
        <taxon>Oldenlandia</taxon>
    </lineage>
</organism>
<feature type="active site" description="Proton acceptor" evidence="3">
    <location>
        <position position="169"/>
    </location>
</feature>
<sequence length="448" mass="48932">MLKAQQFLCYFLLSCTVFLQFIQGVPVNRGPDAAGLLTPAATEKYAVIFDAGSTGSRVHVFHFDKNMDLVKIGQDFEFFEAIKPGLSSYADDPNAAAASLEPLLQQAEAIVPKELQPTTPIKVGATAGLRLLKGDTAEKILEAVRTLIQSESSLKYKAEWVNVLEGTQEATSFWVAINYLVGTAGLEYSKTYGTVDLGGGSVQMTYAVPEASDISIGKKKYVQEILIRGTTYHLYAHSYLRYGLLAGRAEVLKVSINTSHPCIPYGYQGTYTYNGKVYEASALPTGANIKICRAFVLNALKVDAPCEHQACTFNGVWNGGGGAGQKNLYVSSFFYDIAREIGIIDPNAPSGFARPVDFNTAAKIACRTKYSDIATRFPNVEERDRPYICLDLVYQYSLLVDGFGLSPYRKITLVNKIKYKDSLFGAAWPLGYAIQAVSESESSSTNNI</sequence>
<dbReference type="GO" id="GO:0005524">
    <property type="term" value="F:ATP binding"/>
    <property type="evidence" value="ECO:0007669"/>
    <property type="project" value="UniProtKB-KW"/>
</dbReference>
<keyword evidence="5" id="KW-0732">Signal</keyword>
<evidence type="ECO:0000256" key="2">
    <source>
        <dbReference type="ARBA" id="ARBA00022801"/>
    </source>
</evidence>
<dbReference type="Proteomes" id="UP001161247">
    <property type="component" value="Chromosome 1"/>
</dbReference>
<keyword evidence="7" id="KW-1185">Reference proteome</keyword>
<feature type="chain" id="PRO_5043471716" evidence="5">
    <location>
        <begin position="25"/>
        <end position="448"/>
    </location>
</feature>
<keyword evidence="2" id="KW-0378">Hydrolase</keyword>
<evidence type="ECO:0000256" key="5">
    <source>
        <dbReference type="SAM" id="SignalP"/>
    </source>
</evidence>
<dbReference type="GO" id="GO:0017110">
    <property type="term" value="F:nucleoside diphosphate phosphatase activity"/>
    <property type="evidence" value="ECO:0007669"/>
    <property type="project" value="TreeGrafter"/>
</dbReference>
<accession>A0AAV1C5M8</accession>
<evidence type="ECO:0000256" key="4">
    <source>
        <dbReference type="PIRSR" id="PIRSR600407-2"/>
    </source>
</evidence>
<proteinExistence type="inferred from homology"/>
<dbReference type="InterPro" id="IPR000407">
    <property type="entry name" value="GDA1_CD39_NTPase"/>
</dbReference>
<comment type="similarity">
    <text evidence="1">Belongs to the GDA1/CD39 NTPase family.</text>
</comment>
<feature type="binding site" evidence="4">
    <location>
        <begin position="199"/>
        <end position="203"/>
    </location>
    <ligand>
        <name>ATP</name>
        <dbReference type="ChEBI" id="CHEBI:30616"/>
    </ligand>
</feature>
<name>A0AAV1C5M8_OLDCO</name>
<protein>
    <submittedName>
        <fullName evidence="6">OLC1v1025521C1</fullName>
    </submittedName>
</protein>
<keyword evidence="4" id="KW-0067">ATP-binding</keyword>
<keyword evidence="4" id="KW-0547">Nucleotide-binding</keyword>
<dbReference type="Pfam" id="PF01150">
    <property type="entry name" value="GDA1_CD39"/>
    <property type="match status" value="1"/>
</dbReference>
<reference evidence="6" key="1">
    <citation type="submission" date="2023-03" db="EMBL/GenBank/DDBJ databases">
        <authorList>
            <person name="Julca I."/>
        </authorList>
    </citation>
    <scope>NUCLEOTIDE SEQUENCE</scope>
</reference>
<dbReference type="EMBL" id="OX459118">
    <property type="protein sequence ID" value="CAI9090697.1"/>
    <property type="molecule type" value="Genomic_DNA"/>
</dbReference>
<gene>
    <name evidence="6" type="ORF">OLC1_LOCUS2790</name>
</gene>
<dbReference type="PANTHER" id="PTHR11782:SF87">
    <property type="entry name" value="APYRASE"/>
    <property type="match status" value="1"/>
</dbReference>
<dbReference type="Gene3D" id="3.30.420.150">
    <property type="entry name" value="Exopolyphosphatase. Domain 2"/>
    <property type="match status" value="1"/>
</dbReference>
<dbReference type="PROSITE" id="PS51257">
    <property type="entry name" value="PROKAR_LIPOPROTEIN"/>
    <property type="match status" value="1"/>
</dbReference>
<dbReference type="AlphaFoldDB" id="A0AAV1C5M8"/>
<dbReference type="PANTHER" id="PTHR11782">
    <property type="entry name" value="ADENOSINE/GUANOSINE DIPHOSPHATASE"/>
    <property type="match status" value="1"/>
</dbReference>
<evidence type="ECO:0000256" key="1">
    <source>
        <dbReference type="ARBA" id="ARBA00009283"/>
    </source>
</evidence>
<evidence type="ECO:0000313" key="6">
    <source>
        <dbReference type="EMBL" id="CAI9090697.1"/>
    </source>
</evidence>
<feature type="signal peptide" evidence="5">
    <location>
        <begin position="1"/>
        <end position="24"/>
    </location>
</feature>
<evidence type="ECO:0000313" key="7">
    <source>
        <dbReference type="Proteomes" id="UP001161247"/>
    </source>
</evidence>
<dbReference type="GO" id="GO:0016020">
    <property type="term" value="C:membrane"/>
    <property type="evidence" value="ECO:0007669"/>
    <property type="project" value="TreeGrafter"/>
</dbReference>